<reference evidence="2 3" key="1">
    <citation type="submission" date="2021-02" db="EMBL/GenBank/DDBJ databases">
        <title>Leishmania (Mundinia) enrietti genome sequencing and assembly.</title>
        <authorList>
            <person name="Almutairi H."/>
            <person name="Gatherer D."/>
        </authorList>
    </citation>
    <scope>NUCLEOTIDE SEQUENCE [LARGE SCALE GENOMIC DNA]</scope>
    <source>
        <strain evidence="2">CUR178</strain>
    </source>
</reference>
<protein>
    <submittedName>
        <fullName evidence="2">Uncharacterized protein</fullName>
    </submittedName>
</protein>
<feature type="chain" id="PRO_5032569618" evidence="1">
    <location>
        <begin position="32"/>
        <end position="158"/>
    </location>
</feature>
<dbReference type="KEGG" id="lenr:94170184"/>
<organism evidence="2 3">
    <name type="scientific">Leishmania enriettii</name>
    <dbReference type="NCBI Taxonomy" id="5663"/>
    <lineage>
        <taxon>Eukaryota</taxon>
        <taxon>Discoba</taxon>
        <taxon>Euglenozoa</taxon>
        <taxon>Kinetoplastea</taxon>
        <taxon>Metakinetoplastina</taxon>
        <taxon>Trypanosomatida</taxon>
        <taxon>Trypanosomatidae</taxon>
        <taxon>Leishmaniinae</taxon>
        <taxon>Leishmania</taxon>
    </lineage>
</organism>
<dbReference type="RefSeq" id="XP_067690777.1">
    <property type="nucleotide sequence ID" value="XM_067834674.1"/>
</dbReference>
<dbReference type="GeneID" id="94170184"/>
<proteinExistence type="predicted"/>
<sequence>MPRGRVGRACALLALLSRLLTVVVVVSPSDAGAVINAVTQSPPSNEERIASALADEGAKEAATFTNLMQLTAAVLAPVWSAGGFACVLKDKAAEVPAGTSRPVGAHTSGSGGGTTAPFTFSMFDTQFSPVYLVSPSTMKSAGGAASLTAQVAGRLDLR</sequence>
<dbReference type="AlphaFoldDB" id="A0A836KP60"/>
<keyword evidence="3" id="KW-1185">Reference proteome</keyword>
<name>A0A836KP60_LEIEN</name>
<keyword evidence="1" id="KW-0732">Signal</keyword>
<gene>
    <name evidence="2" type="ORF">CUR178_02934</name>
</gene>
<dbReference type="OrthoDB" id="10551844at2759"/>
<dbReference type="Proteomes" id="UP000674179">
    <property type="component" value="Chromosome 30"/>
</dbReference>
<comment type="caution">
    <text evidence="2">The sequence shown here is derived from an EMBL/GenBank/DDBJ whole genome shotgun (WGS) entry which is preliminary data.</text>
</comment>
<dbReference type="EMBL" id="JAFHKP010000030">
    <property type="protein sequence ID" value="KAG5473018.1"/>
    <property type="molecule type" value="Genomic_DNA"/>
</dbReference>
<evidence type="ECO:0000256" key="1">
    <source>
        <dbReference type="SAM" id="SignalP"/>
    </source>
</evidence>
<accession>A0A836KP60</accession>
<evidence type="ECO:0000313" key="3">
    <source>
        <dbReference type="Proteomes" id="UP000674179"/>
    </source>
</evidence>
<feature type="signal peptide" evidence="1">
    <location>
        <begin position="1"/>
        <end position="31"/>
    </location>
</feature>
<evidence type="ECO:0000313" key="2">
    <source>
        <dbReference type="EMBL" id="KAG5473018.1"/>
    </source>
</evidence>